<feature type="region of interest" description="Disordered" evidence="9">
    <location>
        <begin position="253"/>
        <end position="299"/>
    </location>
</feature>
<feature type="domain" description="RING-type" evidence="10">
    <location>
        <begin position="208"/>
        <end position="249"/>
    </location>
</feature>
<reference evidence="11" key="1">
    <citation type="submission" date="2020-01" db="EMBL/GenBank/DDBJ databases">
        <authorList>
            <person name="Mishra B."/>
        </authorList>
    </citation>
    <scope>NUCLEOTIDE SEQUENCE [LARGE SCALE GENOMIC DNA]</scope>
</reference>
<evidence type="ECO:0000256" key="4">
    <source>
        <dbReference type="ARBA" id="ARBA00022723"/>
    </source>
</evidence>
<feature type="compositionally biased region" description="Acidic residues" evidence="9">
    <location>
        <begin position="254"/>
        <end position="284"/>
    </location>
</feature>
<dbReference type="GO" id="GO:0061630">
    <property type="term" value="F:ubiquitin protein ligase activity"/>
    <property type="evidence" value="ECO:0007669"/>
    <property type="project" value="UniProtKB-EC"/>
</dbReference>
<keyword evidence="12" id="KW-1185">Reference proteome</keyword>
<keyword evidence="4" id="KW-0479">Metal-binding</keyword>
<evidence type="ECO:0000256" key="7">
    <source>
        <dbReference type="ARBA" id="ARBA00022833"/>
    </source>
</evidence>
<dbReference type="SMART" id="SM00184">
    <property type="entry name" value="RING"/>
    <property type="match status" value="1"/>
</dbReference>
<keyword evidence="6" id="KW-0833">Ubl conjugation pathway</keyword>
<dbReference type="PANTHER" id="PTHR15710">
    <property type="entry name" value="E3 UBIQUITIN-PROTEIN LIGASE PRAJA"/>
    <property type="match status" value="1"/>
</dbReference>
<evidence type="ECO:0000313" key="11">
    <source>
        <dbReference type="EMBL" id="CAA7016352.1"/>
    </source>
</evidence>
<dbReference type="PROSITE" id="PS50089">
    <property type="entry name" value="ZF_RING_2"/>
    <property type="match status" value="1"/>
</dbReference>
<evidence type="ECO:0000259" key="10">
    <source>
        <dbReference type="PROSITE" id="PS50089"/>
    </source>
</evidence>
<evidence type="ECO:0000256" key="8">
    <source>
        <dbReference type="PROSITE-ProRule" id="PRU00175"/>
    </source>
</evidence>
<dbReference type="EC" id="2.3.2.27" evidence="2"/>
<evidence type="ECO:0000256" key="2">
    <source>
        <dbReference type="ARBA" id="ARBA00012483"/>
    </source>
</evidence>
<dbReference type="PANTHER" id="PTHR15710:SF168">
    <property type="entry name" value="RING-TYPE E3 UBIQUITIN TRANSFERASE"/>
    <property type="match status" value="1"/>
</dbReference>
<dbReference type="GO" id="GO:0008270">
    <property type="term" value="F:zinc ion binding"/>
    <property type="evidence" value="ECO:0007669"/>
    <property type="project" value="UniProtKB-KW"/>
</dbReference>
<evidence type="ECO:0000256" key="1">
    <source>
        <dbReference type="ARBA" id="ARBA00000900"/>
    </source>
</evidence>
<sequence length="299" mass="33297">MENAAAIRYWCHMCSRSVVNPVIEAELIKCNFCESGFVEEMAPDSATDDHHRLAAESPLAPILIGMMNDHHDQQSNVEDEDGEEAELDRQLERIMRRRSSHSAAILDLLRGIREGLSVESVTTNADNPENSELSVMINSVSRRLRIQNLVDSFSAPSGNLGDYFIGPGFELLLQHLAENDPNRYGTPPATKESVEALAVVKIEESLQCAVCLDDFEIGTEAREMPCKHKFHGECLLPWLEQHSSCPVCRHLLPTEDDEEEDEYEPMTDDAETSRNDDDDDDDNDGGSVAFMEIDGSSGN</sequence>
<protein>
    <recommendedName>
        <fullName evidence="2">RING-type E3 ubiquitin transferase</fullName>
        <ecNumber evidence="2">2.3.2.27</ecNumber>
    </recommendedName>
</protein>
<keyword evidence="7" id="KW-0862">Zinc</keyword>
<dbReference type="Gene3D" id="3.30.40.10">
    <property type="entry name" value="Zinc/RING finger domain, C3HC4 (zinc finger)"/>
    <property type="match status" value="1"/>
</dbReference>
<name>A0A6D2HNW1_9BRAS</name>
<dbReference type="GO" id="GO:0005737">
    <property type="term" value="C:cytoplasm"/>
    <property type="evidence" value="ECO:0007669"/>
    <property type="project" value="TreeGrafter"/>
</dbReference>
<dbReference type="InterPro" id="IPR013083">
    <property type="entry name" value="Znf_RING/FYVE/PHD"/>
</dbReference>
<comment type="caution">
    <text evidence="11">The sequence shown here is derived from an EMBL/GenBank/DDBJ whole genome shotgun (WGS) entry which is preliminary data.</text>
</comment>
<evidence type="ECO:0000256" key="5">
    <source>
        <dbReference type="ARBA" id="ARBA00022771"/>
    </source>
</evidence>
<organism evidence="11 12">
    <name type="scientific">Microthlaspi erraticum</name>
    <dbReference type="NCBI Taxonomy" id="1685480"/>
    <lineage>
        <taxon>Eukaryota</taxon>
        <taxon>Viridiplantae</taxon>
        <taxon>Streptophyta</taxon>
        <taxon>Embryophyta</taxon>
        <taxon>Tracheophyta</taxon>
        <taxon>Spermatophyta</taxon>
        <taxon>Magnoliopsida</taxon>
        <taxon>eudicotyledons</taxon>
        <taxon>Gunneridae</taxon>
        <taxon>Pentapetalae</taxon>
        <taxon>rosids</taxon>
        <taxon>malvids</taxon>
        <taxon>Brassicales</taxon>
        <taxon>Brassicaceae</taxon>
        <taxon>Coluteocarpeae</taxon>
        <taxon>Microthlaspi</taxon>
    </lineage>
</organism>
<keyword evidence="5 8" id="KW-0863">Zinc-finger</keyword>
<dbReference type="InterPro" id="IPR001841">
    <property type="entry name" value="Znf_RING"/>
</dbReference>
<dbReference type="SUPFAM" id="SSF57850">
    <property type="entry name" value="RING/U-box"/>
    <property type="match status" value="1"/>
</dbReference>
<dbReference type="Proteomes" id="UP000467841">
    <property type="component" value="Unassembled WGS sequence"/>
</dbReference>
<dbReference type="Pfam" id="PF13639">
    <property type="entry name" value="zf-RING_2"/>
    <property type="match status" value="1"/>
</dbReference>
<keyword evidence="3" id="KW-0808">Transferase</keyword>
<dbReference type="GO" id="GO:0016567">
    <property type="term" value="P:protein ubiquitination"/>
    <property type="evidence" value="ECO:0007669"/>
    <property type="project" value="TreeGrafter"/>
</dbReference>
<evidence type="ECO:0000256" key="3">
    <source>
        <dbReference type="ARBA" id="ARBA00022679"/>
    </source>
</evidence>
<dbReference type="AlphaFoldDB" id="A0A6D2HNW1"/>
<comment type="catalytic activity">
    <reaction evidence="1">
        <text>S-ubiquitinyl-[E2 ubiquitin-conjugating enzyme]-L-cysteine + [acceptor protein]-L-lysine = [E2 ubiquitin-conjugating enzyme]-L-cysteine + N(6)-ubiquitinyl-[acceptor protein]-L-lysine.</text>
        <dbReference type="EC" id="2.3.2.27"/>
    </reaction>
</comment>
<dbReference type="InterPro" id="IPR039525">
    <property type="entry name" value="RNF126-like_zinc-ribbon"/>
</dbReference>
<dbReference type="EMBL" id="CACVBM020000222">
    <property type="protein sequence ID" value="CAA7016352.1"/>
    <property type="molecule type" value="Genomic_DNA"/>
</dbReference>
<accession>A0A6D2HNW1</accession>
<dbReference type="Pfam" id="PF14369">
    <property type="entry name" value="Zn_ribbon_19"/>
    <property type="match status" value="1"/>
</dbReference>
<proteinExistence type="predicted"/>
<evidence type="ECO:0000256" key="6">
    <source>
        <dbReference type="ARBA" id="ARBA00022786"/>
    </source>
</evidence>
<dbReference type="FunFam" id="3.30.40.10:FF:000022">
    <property type="entry name" value="E3 ubiquitin-protein ligase RING1-like"/>
    <property type="match status" value="1"/>
</dbReference>
<dbReference type="OrthoDB" id="21204at2759"/>
<dbReference type="CDD" id="cd16667">
    <property type="entry name" value="RING-H2_RNF126-like"/>
    <property type="match status" value="1"/>
</dbReference>
<evidence type="ECO:0000256" key="9">
    <source>
        <dbReference type="SAM" id="MobiDB-lite"/>
    </source>
</evidence>
<evidence type="ECO:0000313" key="12">
    <source>
        <dbReference type="Proteomes" id="UP000467841"/>
    </source>
</evidence>
<gene>
    <name evidence="11" type="ORF">MERR_LOCUS3587</name>
</gene>